<sequence length="84" mass="10352">MTNHQQKTATDLPKFTKKTIAYRYQYKNLKLFLIKHKYWRKTIIIREYFKLLNYWDSWCCLVFKWSARCPFVLNALPHPSTLHI</sequence>
<dbReference type="AlphaFoldDB" id="A0AAU9K346"/>
<keyword evidence="2" id="KW-1185">Reference proteome</keyword>
<comment type="caution">
    <text evidence="1">The sequence shown here is derived from an EMBL/GenBank/DDBJ whole genome shotgun (WGS) entry which is preliminary data.</text>
</comment>
<reference evidence="1" key="1">
    <citation type="submission" date="2021-09" db="EMBL/GenBank/DDBJ databases">
        <authorList>
            <consortium name="AG Swart"/>
            <person name="Singh M."/>
            <person name="Singh A."/>
            <person name="Seah K."/>
            <person name="Emmerich C."/>
        </authorList>
    </citation>
    <scope>NUCLEOTIDE SEQUENCE</scope>
    <source>
        <strain evidence="1">ATCC30299</strain>
    </source>
</reference>
<name>A0AAU9K346_9CILI</name>
<proteinExistence type="predicted"/>
<gene>
    <name evidence="1" type="ORF">BSTOLATCC_MIC44247</name>
</gene>
<evidence type="ECO:0000313" key="2">
    <source>
        <dbReference type="Proteomes" id="UP001162131"/>
    </source>
</evidence>
<accession>A0AAU9K346</accession>
<organism evidence="1 2">
    <name type="scientific">Blepharisma stoltei</name>
    <dbReference type="NCBI Taxonomy" id="1481888"/>
    <lineage>
        <taxon>Eukaryota</taxon>
        <taxon>Sar</taxon>
        <taxon>Alveolata</taxon>
        <taxon>Ciliophora</taxon>
        <taxon>Postciliodesmatophora</taxon>
        <taxon>Heterotrichea</taxon>
        <taxon>Heterotrichida</taxon>
        <taxon>Blepharismidae</taxon>
        <taxon>Blepharisma</taxon>
    </lineage>
</organism>
<dbReference type="Proteomes" id="UP001162131">
    <property type="component" value="Unassembled WGS sequence"/>
</dbReference>
<protein>
    <submittedName>
        <fullName evidence="1">Uncharacterized protein</fullName>
    </submittedName>
</protein>
<evidence type="ECO:0000313" key="1">
    <source>
        <dbReference type="EMBL" id="CAG9327617.1"/>
    </source>
</evidence>
<dbReference type="EMBL" id="CAJZBQ010000044">
    <property type="protein sequence ID" value="CAG9327617.1"/>
    <property type="molecule type" value="Genomic_DNA"/>
</dbReference>